<dbReference type="PROSITE" id="PS51201">
    <property type="entry name" value="RCK_N"/>
    <property type="match status" value="1"/>
</dbReference>
<proteinExistence type="predicted"/>
<dbReference type="RefSeq" id="WP_027846558.1">
    <property type="nucleotide sequence ID" value="NZ_LMTZ01000020.1"/>
</dbReference>
<dbReference type="Pfam" id="PF02254">
    <property type="entry name" value="TrkA_N"/>
    <property type="match status" value="1"/>
</dbReference>
<dbReference type="PRINTS" id="PR00335">
    <property type="entry name" value="KUPTAKETRKA"/>
</dbReference>
<accession>A0A0V7ZYA3</accession>
<organism evidence="4 5">
    <name type="scientific">Mastigocoleus testarum BC008</name>
    <dbReference type="NCBI Taxonomy" id="371196"/>
    <lineage>
        <taxon>Bacteria</taxon>
        <taxon>Bacillati</taxon>
        <taxon>Cyanobacteriota</taxon>
        <taxon>Cyanophyceae</taxon>
        <taxon>Nostocales</taxon>
        <taxon>Hapalosiphonaceae</taxon>
        <taxon>Mastigocoleus</taxon>
    </lineage>
</organism>
<reference evidence="4 5" key="1">
    <citation type="journal article" date="2015" name="Genome Announc.">
        <title>Draft Genome of the Euendolithic (true boring) Cyanobacterium Mastigocoleus testarum strain BC008.</title>
        <authorList>
            <person name="Guida B.S."/>
            <person name="Garcia-Pichel F."/>
        </authorList>
    </citation>
    <scope>NUCLEOTIDE SEQUENCE [LARGE SCALE GENOMIC DNA]</scope>
    <source>
        <strain evidence="4 5">BC008</strain>
    </source>
</reference>
<name>A0A0V7ZYA3_9CYAN</name>
<dbReference type="SUPFAM" id="SSF51735">
    <property type="entry name" value="NAD(P)-binding Rossmann-fold domains"/>
    <property type="match status" value="1"/>
</dbReference>
<evidence type="ECO:0000313" key="4">
    <source>
        <dbReference type="EMBL" id="KST69565.1"/>
    </source>
</evidence>
<dbReference type="InterPro" id="IPR006036">
    <property type="entry name" value="K_uptake_TrkA"/>
</dbReference>
<dbReference type="Gene3D" id="3.40.50.720">
    <property type="entry name" value="NAD(P)-binding Rossmann-like Domain"/>
    <property type="match status" value="1"/>
</dbReference>
<dbReference type="Proteomes" id="UP000053372">
    <property type="component" value="Unassembled WGS sequence"/>
</dbReference>
<gene>
    <name evidence="4" type="ORF">BC008_04500</name>
</gene>
<dbReference type="AlphaFoldDB" id="A0A0V7ZYA3"/>
<evidence type="ECO:0000256" key="2">
    <source>
        <dbReference type="ARBA" id="ARBA00022958"/>
    </source>
</evidence>
<comment type="caution">
    <text evidence="4">The sequence shown here is derived from an EMBL/GenBank/DDBJ whole genome shotgun (WGS) entry which is preliminary data.</text>
</comment>
<evidence type="ECO:0000259" key="3">
    <source>
        <dbReference type="PROSITE" id="PS51201"/>
    </source>
</evidence>
<dbReference type="EMBL" id="LMTZ01000020">
    <property type="protein sequence ID" value="KST69565.1"/>
    <property type="molecule type" value="Genomic_DNA"/>
</dbReference>
<keyword evidence="2" id="KW-0630">Potassium</keyword>
<keyword evidence="1" id="KW-0813">Transport</keyword>
<dbReference type="OrthoDB" id="9775180at2"/>
<dbReference type="InterPro" id="IPR036291">
    <property type="entry name" value="NAD(P)-bd_dom_sf"/>
</dbReference>
<dbReference type="InterPro" id="IPR050721">
    <property type="entry name" value="Trk_Ktr_HKT_K-transport"/>
</dbReference>
<dbReference type="PANTHER" id="PTHR43833">
    <property type="entry name" value="POTASSIUM CHANNEL PROTEIN 2-RELATED-RELATED"/>
    <property type="match status" value="1"/>
</dbReference>
<feature type="domain" description="RCK N-terminal" evidence="3">
    <location>
        <begin position="4"/>
        <end position="122"/>
    </location>
</feature>
<keyword evidence="1" id="KW-0406">Ion transport</keyword>
<sequence length="143" mass="15367">MKKSQYIVVVGCGRLGSILASRLSGEGNSVVVIDRNEEAFKSLSSEFSGFQVTADATELATLRAAKADKADCLLAVTDSDNINIMVAQIAKKLFGVSSVLARVFDPAREAIYGEFGIATISPTQLSTEAFIQILESQFQQEKL</sequence>
<dbReference type="GO" id="GO:0005886">
    <property type="term" value="C:plasma membrane"/>
    <property type="evidence" value="ECO:0007669"/>
    <property type="project" value="InterPro"/>
</dbReference>
<keyword evidence="5" id="KW-1185">Reference proteome</keyword>
<evidence type="ECO:0000256" key="1">
    <source>
        <dbReference type="ARBA" id="ARBA00022538"/>
    </source>
</evidence>
<dbReference type="GO" id="GO:0015079">
    <property type="term" value="F:potassium ion transmembrane transporter activity"/>
    <property type="evidence" value="ECO:0007669"/>
    <property type="project" value="InterPro"/>
</dbReference>
<evidence type="ECO:0000313" key="5">
    <source>
        <dbReference type="Proteomes" id="UP000053372"/>
    </source>
</evidence>
<protein>
    <submittedName>
        <fullName evidence="4">Potassium transporter TrkA</fullName>
    </submittedName>
</protein>
<dbReference type="InterPro" id="IPR003148">
    <property type="entry name" value="RCK_N"/>
</dbReference>
<keyword evidence="1" id="KW-0633">Potassium transport</keyword>